<evidence type="ECO:0000313" key="2">
    <source>
        <dbReference type="Proteomes" id="UP000214618"/>
    </source>
</evidence>
<dbReference type="SUPFAM" id="SSF51126">
    <property type="entry name" value="Pectin lyase-like"/>
    <property type="match status" value="2"/>
</dbReference>
<sequence>MVYTEHSSDIVRVNINLSSPGSGLQGVTPTGDQTAILQQIINSIPNGYGANLHLMDMTITVNRDINFPNYVNLVGRNAKIIMGGTLSFGERAIVEGIEFDGNMNCGGILAVGNDSIIFNNKFKNFKSRTAGSTVVLAVSGDGTLVDNNLFDTIEPYSENSIIGDAIGASRAIYCLDADCIITHNTFKNMKGYEDGDYIHVQNTLNEAVYWPFTESLDIMNRKFSEKEVKIESNTFYQDSKSNIKVQGSGVTIKSNKFYVQNTQYGSGVMRVQNSENVAISNNEIIVSAVVPPMVLLAEIVNGVTFSNNTVRMLSSSAVGNTHSLINLSHVAETDIRDNIIKIKNMNRFISYKNVKNLSIERNTVNCMGNDVGFFTYCPISTTLQNEEVSILGNKCKSVSDLSLQYTYINGGVIRDNVFQSGVTFYGLSSKNYKISNNSLKKGADLRAVYIDDTVSTGITGIDIIGNTFDGAYTEYIKINHPALKVRVSQNTLLGSGNLLYVNASQVKSEITYVPGSKIVNFDFGLKANRPQGYTLQIGHVFYLMDSEERRPIFWNGTGWYDLKGTLVV</sequence>
<dbReference type="InterPro" id="IPR011050">
    <property type="entry name" value="Pectin_lyase_fold/virulence"/>
</dbReference>
<dbReference type="Gene3D" id="2.160.20.10">
    <property type="entry name" value="Single-stranded right-handed beta-helix, Pectin lyase-like"/>
    <property type="match status" value="1"/>
</dbReference>
<evidence type="ECO:0008006" key="3">
    <source>
        <dbReference type="Google" id="ProtNLM"/>
    </source>
</evidence>
<reference evidence="1 2" key="1">
    <citation type="submission" date="2016-10" db="EMBL/GenBank/DDBJ databases">
        <title>The whole genome sequencing and assembly of Bacillus simplex DSM 1321 strain.</title>
        <authorList>
            <person name="Park M.-K."/>
            <person name="Lee Y.-J."/>
            <person name="Yi H."/>
            <person name="Bahn Y.-S."/>
            <person name="Kim J.F."/>
            <person name="Lee D.-W."/>
        </authorList>
    </citation>
    <scope>NUCLEOTIDE SEQUENCE [LARGE SCALE GENOMIC DNA]</scope>
    <source>
        <strain evidence="1 2">DSM 1321</strain>
    </source>
</reference>
<accession>A0A223ELI8</accession>
<name>A0A223ELI8_9BACI</name>
<gene>
    <name evidence="1" type="ORF">BS1321_20615</name>
</gene>
<dbReference type="AlphaFoldDB" id="A0A223ELI8"/>
<dbReference type="Proteomes" id="UP000214618">
    <property type="component" value="Chromosome"/>
</dbReference>
<dbReference type="InterPro" id="IPR012334">
    <property type="entry name" value="Pectin_lyas_fold"/>
</dbReference>
<evidence type="ECO:0000313" key="1">
    <source>
        <dbReference type="EMBL" id="ASS96100.1"/>
    </source>
</evidence>
<proteinExistence type="predicted"/>
<organism evidence="1 2">
    <name type="scientific">Peribacillus simplex NBRC 15720 = DSM 1321</name>
    <dbReference type="NCBI Taxonomy" id="1349754"/>
    <lineage>
        <taxon>Bacteria</taxon>
        <taxon>Bacillati</taxon>
        <taxon>Bacillota</taxon>
        <taxon>Bacilli</taxon>
        <taxon>Bacillales</taxon>
        <taxon>Bacillaceae</taxon>
        <taxon>Peribacillus</taxon>
    </lineage>
</organism>
<protein>
    <recommendedName>
        <fullName evidence="3">Right handed beta helix domain-containing protein</fullName>
    </recommendedName>
</protein>
<dbReference type="EMBL" id="CP017704">
    <property type="protein sequence ID" value="ASS96100.1"/>
    <property type="molecule type" value="Genomic_DNA"/>
</dbReference>